<organism evidence="2 3">
    <name type="scientific">Alternaria atra</name>
    <dbReference type="NCBI Taxonomy" id="119953"/>
    <lineage>
        <taxon>Eukaryota</taxon>
        <taxon>Fungi</taxon>
        <taxon>Dikarya</taxon>
        <taxon>Ascomycota</taxon>
        <taxon>Pezizomycotina</taxon>
        <taxon>Dothideomycetes</taxon>
        <taxon>Pleosporomycetidae</taxon>
        <taxon>Pleosporales</taxon>
        <taxon>Pleosporineae</taxon>
        <taxon>Pleosporaceae</taxon>
        <taxon>Alternaria</taxon>
        <taxon>Alternaria sect. Ulocladioides</taxon>
    </lineage>
</organism>
<evidence type="ECO:0000313" key="2">
    <source>
        <dbReference type="EMBL" id="CAG5179524.1"/>
    </source>
</evidence>
<dbReference type="EMBL" id="CAJRGZ010000023">
    <property type="protein sequence ID" value="CAG5179524.1"/>
    <property type="molecule type" value="Genomic_DNA"/>
</dbReference>
<dbReference type="GeneID" id="67021538"/>
<gene>
    <name evidence="2" type="ORF">ALTATR162_LOCUS9329</name>
</gene>
<feature type="region of interest" description="Disordered" evidence="1">
    <location>
        <begin position="1"/>
        <end position="21"/>
    </location>
</feature>
<reference evidence="2" key="1">
    <citation type="submission" date="2021-05" db="EMBL/GenBank/DDBJ databases">
        <authorList>
            <person name="Stam R."/>
        </authorList>
    </citation>
    <scope>NUCLEOTIDE SEQUENCE</scope>
    <source>
        <strain evidence="2">CS162</strain>
    </source>
</reference>
<dbReference type="Proteomes" id="UP000676310">
    <property type="component" value="Unassembled WGS sequence"/>
</dbReference>
<proteinExistence type="predicted"/>
<sequence length="184" mass="21384">MARERRKRRSNMSELPSGALRKTQGDRRELCSVSYFLSIRYLGEEISEGKWVANQMLKDGEAKIRIFEVAEKFIDKLPNEERTALGKHIANRACIEIFEIPSTVVYRRNHRKRPGLLHPGSVGEYVTARKIFYAIEAIYCNRGWDTAVPQDMLDQSTQWEETKTTSVQNIYRQVGLQCMVKRVQ</sequence>
<feature type="compositionally biased region" description="Basic residues" evidence="1">
    <location>
        <begin position="1"/>
        <end position="10"/>
    </location>
</feature>
<dbReference type="AlphaFoldDB" id="A0A8J2IE66"/>
<dbReference type="RefSeq" id="XP_043172897.1">
    <property type="nucleotide sequence ID" value="XM_043316962.1"/>
</dbReference>
<comment type="caution">
    <text evidence="2">The sequence shown here is derived from an EMBL/GenBank/DDBJ whole genome shotgun (WGS) entry which is preliminary data.</text>
</comment>
<keyword evidence="3" id="KW-1185">Reference proteome</keyword>
<protein>
    <submittedName>
        <fullName evidence="2">Uncharacterized protein</fullName>
    </submittedName>
</protein>
<evidence type="ECO:0000256" key="1">
    <source>
        <dbReference type="SAM" id="MobiDB-lite"/>
    </source>
</evidence>
<name>A0A8J2IE66_9PLEO</name>
<accession>A0A8J2IE66</accession>
<evidence type="ECO:0000313" key="3">
    <source>
        <dbReference type="Proteomes" id="UP000676310"/>
    </source>
</evidence>